<evidence type="ECO:0000256" key="5">
    <source>
        <dbReference type="ARBA" id="ARBA00022964"/>
    </source>
</evidence>
<feature type="domain" description="VOC" evidence="9">
    <location>
        <begin position="168"/>
        <end position="282"/>
    </location>
</feature>
<comment type="similarity">
    <text evidence="2 8">Belongs to the extradiol ring-cleavage dioxygenase family.</text>
</comment>
<dbReference type="PROSITE" id="PS51819">
    <property type="entry name" value="VOC"/>
    <property type="match status" value="2"/>
</dbReference>
<evidence type="ECO:0000256" key="3">
    <source>
        <dbReference type="ARBA" id="ARBA00022723"/>
    </source>
</evidence>
<evidence type="ECO:0000313" key="10">
    <source>
        <dbReference type="EMBL" id="AQP48167.1"/>
    </source>
</evidence>
<dbReference type="KEGG" id="tes:BW730_12335"/>
<keyword evidence="6 8" id="KW-0560">Oxidoreductase</keyword>
<dbReference type="AlphaFoldDB" id="A0A1Q2CPW5"/>
<dbReference type="PANTHER" id="PTHR43279">
    <property type="entry name" value="CATECHOL-2,3-DIOXYGENASE"/>
    <property type="match status" value="1"/>
</dbReference>
<dbReference type="GO" id="GO:0004462">
    <property type="term" value="F:lactoylglutathione lyase activity"/>
    <property type="evidence" value="ECO:0007669"/>
    <property type="project" value="InterPro"/>
</dbReference>
<keyword evidence="4 8" id="KW-0058">Aromatic hydrocarbons catabolism</keyword>
<name>A0A1Q2CPW5_9ACTN</name>
<dbReference type="PANTHER" id="PTHR43279:SF1">
    <property type="entry name" value="CATECHOL-2,3-DIOXYGENASE"/>
    <property type="match status" value="1"/>
</dbReference>
<dbReference type="GO" id="GO:0051213">
    <property type="term" value="F:dioxygenase activity"/>
    <property type="evidence" value="ECO:0007669"/>
    <property type="project" value="UniProtKB-KW"/>
</dbReference>
<feature type="domain" description="VOC" evidence="9">
    <location>
        <begin position="8"/>
        <end position="125"/>
    </location>
</feature>
<evidence type="ECO:0000256" key="7">
    <source>
        <dbReference type="ARBA" id="ARBA00023004"/>
    </source>
</evidence>
<keyword evidence="5 8" id="KW-0223">Dioxygenase</keyword>
<accession>A0A1Q2CPW5</accession>
<evidence type="ECO:0000256" key="1">
    <source>
        <dbReference type="ARBA" id="ARBA00001954"/>
    </source>
</evidence>
<dbReference type="InterPro" id="IPR018146">
    <property type="entry name" value="Glyoxalase_1_CS"/>
</dbReference>
<dbReference type="PROSITE" id="PS00082">
    <property type="entry name" value="EXTRADIOL_DIOXYGENAS"/>
    <property type="match status" value="1"/>
</dbReference>
<evidence type="ECO:0000259" key="9">
    <source>
        <dbReference type="PROSITE" id="PS51819"/>
    </source>
</evidence>
<keyword evidence="11" id="KW-1185">Reference proteome</keyword>
<evidence type="ECO:0000256" key="6">
    <source>
        <dbReference type="ARBA" id="ARBA00023002"/>
    </source>
</evidence>
<evidence type="ECO:0000256" key="4">
    <source>
        <dbReference type="ARBA" id="ARBA00022797"/>
    </source>
</evidence>
<keyword evidence="3" id="KW-0479">Metal-binding</keyword>
<proteinExistence type="inferred from homology"/>
<comment type="cofactor">
    <cofactor evidence="1 8">
        <name>Fe(2+)</name>
        <dbReference type="ChEBI" id="CHEBI:29033"/>
    </cofactor>
</comment>
<dbReference type="RefSeq" id="WP_077686497.1">
    <property type="nucleotide sequence ID" value="NZ_CP019606.1"/>
</dbReference>
<gene>
    <name evidence="10" type="ORF">BW730_12335</name>
</gene>
<evidence type="ECO:0000313" key="11">
    <source>
        <dbReference type="Proteomes" id="UP000188145"/>
    </source>
</evidence>
<dbReference type="InterPro" id="IPR000486">
    <property type="entry name" value="Xdiol_ring_cleave_dOase_1/2"/>
</dbReference>
<dbReference type="Pfam" id="PF00903">
    <property type="entry name" value="Glyoxalase"/>
    <property type="match status" value="2"/>
</dbReference>
<dbReference type="Gene3D" id="3.10.180.10">
    <property type="entry name" value="2,3-Dihydroxybiphenyl 1,2-Dioxygenase, domain 1"/>
    <property type="match status" value="2"/>
</dbReference>
<evidence type="ECO:0000256" key="2">
    <source>
        <dbReference type="ARBA" id="ARBA00008784"/>
    </source>
</evidence>
<dbReference type="EMBL" id="CP019606">
    <property type="protein sequence ID" value="AQP48167.1"/>
    <property type="molecule type" value="Genomic_DNA"/>
</dbReference>
<organism evidence="10 11">
    <name type="scientific">Tessaracoccus aquimaris</name>
    <dbReference type="NCBI Taxonomy" id="1332264"/>
    <lineage>
        <taxon>Bacteria</taxon>
        <taxon>Bacillati</taxon>
        <taxon>Actinomycetota</taxon>
        <taxon>Actinomycetes</taxon>
        <taxon>Propionibacteriales</taxon>
        <taxon>Propionibacteriaceae</taxon>
        <taxon>Tessaracoccus</taxon>
    </lineage>
</organism>
<dbReference type="SUPFAM" id="SSF54593">
    <property type="entry name" value="Glyoxalase/Bleomycin resistance protein/Dihydroxybiphenyl dioxygenase"/>
    <property type="match status" value="2"/>
</dbReference>
<evidence type="ECO:0000256" key="8">
    <source>
        <dbReference type="RuleBase" id="RU000683"/>
    </source>
</evidence>
<dbReference type="InterPro" id="IPR029068">
    <property type="entry name" value="Glyas_Bleomycin-R_OHBP_Dase"/>
</dbReference>
<dbReference type="InterPro" id="IPR004360">
    <property type="entry name" value="Glyas_Fos-R_dOase_dom"/>
</dbReference>
<protein>
    <recommendedName>
        <fullName evidence="9">VOC domain-containing protein</fullName>
    </recommendedName>
</protein>
<dbReference type="Proteomes" id="UP000188145">
    <property type="component" value="Chromosome"/>
</dbReference>
<dbReference type="GO" id="GO:0008198">
    <property type="term" value="F:ferrous iron binding"/>
    <property type="evidence" value="ECO:0007669"/>
    <property type="project" value="InterPro"/>
</dbReference>
<keyword evidence="7 8" id="KW-0408">Iron</keyword>
<sequence>MTLAPETHMGRLELRVKDLGTQLAFYTDGVGLEPLSDEPGAVTLGHGSTPIVRLTESKDLRPARRNEAGLFHTAVVYDDPKALAKSLVSMYTRYADTYAGTGDHLVSEAFYFTDPEGNGVELYHDRPRDQWTWVDGQVQMDTLYIDPANFVNTHLDGVDPDALTTDATLGHVHLQVGDVDSARDFYVDALGFDETFAFPGSALFVSAGGYHHHMAMNVWNSAGAGPRSKTLGMGVVDILVPDATELAQTEERLRGKGLTTTFDGRTLGVLDPWNNEIRLSVG</sequence>
<dbReference type="InterPro" id="IPR037523">
    <property type="entry name" value="VOC_core"/>
</dbReference>
<dbReference type="STRING" id="1332264.BW730_12335"/>
<dbReference type="PROSITE" id="PS00934">
    <property type="entry name" value="GLYOXALASE_I_1"/>
    <property type="match status" value="1"/>
</dbReference>
<dbReference type="OrthoDB" id="9792626at2"/>
<reference evidence="11" key="1">
    <citation type="submission" date="2017-02" db="EMBL/GenBank/DDBJ databases">
        <title>Tessaracoccus aquaemaris sp. nov., isolated from the intestine of a Korean rockfish, Sebastes schlegelii, in a marine aquaculture pond.</title>
        <authorList>
            <person name="Tak E.J."/>
            <person name="Bae J.-W."/>
        </authorList>
    </citation>
    <scope>NUCLEOTIDE SEQUENCE [LARGE SCALE GENOMIC DNA]</scope>
    <source>
        <strain evidence="11">NSG39</strain>
    </source>
</reference>